<comment type="similarity">
    <text evidence="1">Belongs to the polypeptide deformylase family.</text>
</comment>
<gene>
    <name evidence="2" type="ORF">A2827_02045</name>
</gene>
<accession>A0A1G2H8K3</accession>
<evidence type="ECO:0000313" key="3">
    <source>
        <dbReference type="Proteomes" id="UP000177932"/>
    </source>
</evidence>
<dbReference type="NCBIfam" id="NF001159">
    <property type="entry name" value="PRK00150.1-3"/>
    <property type="match status" value="1"/>
</dbReference>
<dbReference type="PIRSF" id="PIRSF004749">
    <property type="entry name" value="Pep_def"/>
    <property type="match status" value="1"/>
</dbReference>
<comment type="caution">
    <text evidence="2">The sequence shown here is derived from an EMBL/GenBank/DDBJ whole genome shotgun (WGS) entry which is preliminary data.</text>
</comment>
<dbReference type="HAMAP" id="MF_00163">
    <property type="entry name" value="Pep_deformylase"/>
    <property type="match status" value="1"/>
</dbReference>
<proteinExistence type="inferred from homology"/>
<dbReference type="AlphaFoldDB" id="A0A1G2H8K3"/>
<sequence>FNSDEFKKLIKDMKDTLAKEDGLGLAAPQIGESLNVFVIPDDIAPVAKSRAILSPIIKPEKRTVFINPEIRFYSKSTEVLEEGCLSVKGIYRETPRSFKVKLKARDERGHKFSVSAEGLLARIFQHETDHLNGILFIERL</sequence>
<dbReference type="Proteomes" id="UP000177932">
    <property type="component" value="Unassembled WGS sequence"/>
</dbReference>
<dbReference type="InterPro" id="IPR036821">
    <property type="entry name" value="Peptide_deformylase_sf"/>
</dbReference>
<dbReference type="PANTHER" id="PTHR10458:SF22">
    <property type="entry name" value="PEPTIDE DEFORMYLASE"/>
    <property type="match status" value="1"/>
</dbReference>
<dbReference type="Pfam" id="PF01327">
    <property type="entry name" value="Pep_deformylase"/>
    <property type="match status" value="1"/>
</dbReference>
<dbReference type="SUPFAM" id="SSF56420">
    <property type="entry name" value="Peptide deformylase"/>
    <property type="match status" value="1"/>
</dbReference>
<reference evidence="2 3" key="1">
    <citation type="journal article" date="2016" name="Nat. Commun.">
        <title>Thousands of microbial genomes shed light on interconnected biogeochemical processes in an aquifer system.</title>
        <authorList>
            <person name="Anantharaman K."/>
            <person name="Brown C.T."/>
            <person name="Hug L.A."/>
            <person name="Sharon I."/>
            <person name="Castelle C.J."/>
            <person name="Probst A.J."/>
            <person name="Thomas B.C."/>
            <person name="Singh A."/>
            <person name="Wilkins M.J."/>
            <person name="Karaoz U."/>
            <person name="Brodie E.L."/>
            <person name="Williams K.H."/>
            <person name="Hubbard S.S."/>
            <person name="Banfield J.F."/>
        </authorList>
    </citation>
    <scope>NUCLEOTIDE SEQUENCE [LARGE SCALE GENOMIC DNA]</scope>
</reference>
<protein>
    <submittedName>
        <fullName evidence="2">Peptide deformylase</fullName>
    </submittedName>
</protein>
<dbReference type="Gene3D" id="3.90.45.10">
    <property type="entry name" value="Peptide deformylase"/>
    <property type="match status" value="1"/>
</dbReference>
<dbReference type="STRING" id="1802158.A2827_02045"/>
<dbReference type="CDD" id="cd00487">
    <property type="entry name" value="Pep_deformylase"/>
    <property type="match status" value="1"/>
</dbReference>
<organism evidence="2 3">
    <name type="scientific">Candidatus Spechtbacteria bacterium RIFCSPHIGHO2_01_FULL_43_30</name>
    <dbReference type="NCBI Taxonomy" id="1802158"/>
    <lineage>
        <taxon>Bacteria</taxon>
        <taxon>Candidatus Spechtiibacteriota</taxon>
    </lineage>
</organism>
<dbReference type="PANTHER" id="PTHR10458">
    <property type="entry name" value="PEPTIDE DEFORMYLASE"/>
    <property type="match status" value="1"/>
</dbReference>
<evidence type="ECO:0000313" key="2">
    <source>
        <dbReference type="EMBL" id="OGZ58591.1"/>
    </source>
</evidence>
<name>A0A1G2H8K3_9BACT</name>
<dbReference type="InterPro" id="IPR023635">
    <property type="entry name" value="Peptide_deformylase"/>
</dbReference>
<dbReference type="PRINTS" id="PR01576">
    <property type="entry name" value="PDEFORMYLASE"/>
</dbReference>
<evidence type="ECO:0000256" key="1">
    <source>
        <dbReference type="ARBA" id="ARBA00010759"/>
    </source>
</evidence>
<dbReference type="EMBL" id="MHOD01000003">
    <property type="protein sequence ID" value="OGZ58591.1"/>
    <property type="molecule type" value="Genomic_DNA"/>
</dbReference>
<dbReference type="NCBIfam" id="TIGR00079">
    <property type="entry name" value="pept_deformyl"/>
    <property type="match status" value="1"/>
</dbReference>
<feature type="non-terminal residue" evidence="2">
    <location>
        <position position="1"/>
    </location>
</feature>
<dbReference type="GO" id="GO:0042586">
    <property type="term" value="F:peptide deformylase activity"/>
    <property type="evidence" value="ECO:0007669"/>
    <property type="project" value="InterPro"/>
</dbReference>